<gene>
    <name evidence="2" type="ORF">AZ78_4528</name>
</gene>
<name>A0A120AI02_9GAMM</name>
<proteinExistence type="predicted"/>
<evidence type="ECO:0000256" key="1">
    <source>
        <dbReference type="SAM" id="MobiDB-lite"/>
    </source>
</evidence>
<feature type="compositionally biased region" description="Basic and acidic residues" evidence="1">
    <location>
        <begin position="36"/>
        <end position="54"/>
    </location>
</feature>
<dbReference type="EMBL" id="JAJA02000001">
    <property type="protein sequence ID" value="KWS06968.1"/>
    <property type="molecule type" value="Genomic_DNA"/>
</dbReference>
<feature type="region of interest" description="Disordered" evidence="1">
    <location>
        <begin position="1"/>
        <end position="54"/>
    </location>
</feature>
<protein>
    <submittedName>
        <fullName evidence="2">Uncharacterized protein</fullName>
    </submittedName>
</protein>
<reference evidence="2 3" key="1">
    <citation type="journal article" date="2014" name="Genome Announc.">
        <title>Draft Genome Sequence of Lysobacter capsici AZ78, a Bacterium Antagonistic to Plant-Pathogenic Oomycetes.</title>
        <authorList>
            <person name="Puopolo G."/>
            <person name="Sonego P."/>
            <person name="Engelen K."/>
            <person name="Pertot I."/>
        </authorList>
    </citation>
    <scope>NUCLEOTIDE SEQUENCE [LARGE SCALE GENOMIC DNA]</scope>
    <source>
        <strain evidence="2 3">AZ78</strain>
    </source>
</reference>
<sequence length="54" mass="6000">MGVACSGDSRWPGPRALIRPFGPPSPASGRRKQSRRIHEPLSRLLEKETKPPHT</sequence>
<dbReference type="Proteomes" id="UP000023435">
    <property type="component" value="Unassembled WGS sequence"/>
</dbReference>
<evidence type="ECO:0000313" key="3">
    <source>
        <dbReference type="Proteomes" id="UP000023435"/>
    </source>
</evidence>
<accession>A0A120AI02</accession>
<comment type="caution">
    <text evidence="2">The sequence shown here is derived from an EMBL/GenBank/DDBJ whole genome shotgun (WGS) entry which is preliminary data.</text>
</comment>
<dbReference type="AlphaFoldDB" id="A0A120AI02"/>
<keyword evidence="3" id="KW-1185">Reference proteome</keyword>
<organism evidence="2 3">
    <name type="scientific">Lysobacter capsici AZ78</name>
    <dbReference type="NCBI Taxonomy" id="1444315"/>
    <lineage>
        <taxon>Bacteria</taxon>
        <taxon>Pseudomonadati</taxon>
        <taxon>Pseudomonadota</taxon>
        <taxon>Gammaproteobacteria</taxon>
        <taxon>Lysobacterales</taxon>
        <taxon>Lysobacteraceae</taxon>
        <taxon>Lysobacter</taxon>
    </lineage>
</organism>
<evidence type="ECO:0000313" key="2">
    <source>
        <dbReference type="EMBL" id="KWS06968.1"/>
    </source>
</evidence>